<feature type="transmembrane region" description="Helical" evidence="7">
    <location>
        <begin position="375"/>
        <end position="396"/>
    </location>
</feature>
<organism evidence="8 9">
    <name type="scientific">Tetrahymena thermophila (strain SB210)</name>
    <dbReference type="NCBI Taxonomy" id="312017"/>
    <lineage>
        <taxon>Eukaryota</taxon>
        <taxon>Sar</taxon>
        <taxon>Alveolata</taxon>
        <taxon>Ciliophora</taxon>
        <taxon>Intramacronucleata</taxon>
        <taxon>Oligohymenophorea</taxon>
        <taxon>Hymenostomatida</taxon>
        <taxon>Tetrahymenina</taxon>
        <taxon>Tetrahymenidae</taxon>
        <taxon>Tetrahymena</taxon>
    </lineage>
</organism>
<dbReference type="TCDB" id="8.A.68.1.12">
    <property type="family name" value="the endomembrane protein-70 (emp70) family"/>
</dbReference>
<dbReference type="Pfam" id="PF02990">
    <property type="entry name" value="EMP70"/>
    <property type="match status" value="1"/>
</dbReference>
<feature type="transmembrane region" description="Helical" evidence="7">
    <location>
        <begin position="609"/>
        <end position="633"/>
    </location>
</feature>
<keyword evidence="5 7" id="KW-1133">Transmembrane helix</keyword>
<evidence type="ECO:0000256" key="2">
    <source>
        <dbReference type="ARBA" id="ARBA00005227"/>
    </source>
</evidence>
<keyword evidence="4" id="KW-0732">Signal</keyword>
<keyword evidence="6 7" id="KW-0472">Membrane</keyword>
<evidence type="ECO:0000256" key="5">
    <source>
        <dbReference type="ARBA" id="ARBA00022989"/>
    </source>
</evidence>
<dbReference type="AlphaFoldDB" id="I7MD82"/>
<dbReference type="OrthoDB" id="1666796at2759"/>
<protein>
    <recommendedName>
        <fullName evidence="7">Transmembrane 9 superfamily member</fullName>
    </recommendedName>
</protein>
<dbReference type="GO" id="GO:0072657">
    <property type="term" value="P:protein localization to membrane"/>
    <property type="evidence" value="ECO:0007669"/>
    <property type="project" value="TreeGrafter"/>
</dbReference>
<feature type="transmembrane region" description="Helical" evidence="7">
    <location>
        <begin position="408"/>
        <end position="426"/>
    </location>
</feature>
<keyword evidence="3 7" id="KW-0812">Transmembrane</keyword>
<evidence type="ECO:0000256" key="6">
    <source>
        <dbReference type="ARBA" id="ARBA00023136"/>
    </source>
</evidence>
<sequence length="650" mass="76563">MTDYKFSILIKVLVFILFQTRAVLAILKTDVSSSRKIFQEEQRLQLEFNELLSSQSQFPVNPQIIPFCQVENDSDKLSAHLLYRFFQLSSFNAQLKVKKNYQFECTKEYTDEEIILLKRLIDQDYKMNINLDDFPIFEDGNKIGLQLGKKEGDKYYINNYIYMLINTYEIKPKEHIIDSFFGHPISYNIESALWEQQDFDTVIMKNEKKQEIKGNRLTFIYQVHVNVINNENDRIKREKVFQILNLYIKQDIDSFVFLWIPLTVTSILLVYKISKLANEKQKKTQKHSIKYQQLDSFEQKSQQKDEEIDENLTSWQSLETEVFRPPSKQGLLACFIGFGFLQFLNLLSLVALELVNSFILQQYGQGLFKNSDDILMKYLYSSSFSSMIYGYASSLYYSRFQGQSKFQIFSCLIIYYLLFLLILFFLEEKNHLKLIDLGLAYQQNVDSDCHSIIVGFFMLIPLPILIGYLAGFVRSKTELKLRFNLPSFLNLPSSNHKTFIFKRSILSGFLNFLIVIYPINKIAHSIIAFNILAVNKLALIAQFLLIILQISLITVFLTYQDLNRGYYKWQWKSFWMGGSIGFYIYFYLIGYLYFAENQSFQDILYLNQYLIPICLTTILICGSCSIQLSYNFVNHLYYKFLNQYKKQGNQ</sequence>
<dbReference type="GO" id="GO:0016020">
    <property type="term" value="C:membrane"/>
    <property type="evidence" value="ECO:0007669"/>
    <property type="project" value="UniProtKB-SubCell"/>
</dbReference>
<comment type="similarity">
    <text evidence="2 7">Belongs to the nonaspanin (TM9SF) (TC 9.A.2) family.</text>
</comment>
<dbReference type="EMBL" id="GG662536">
    <property type="protein sequence ID" value="EAR85665.2"/>
    <property type="molecule type" value="Genomic_DNA"/>
</dbReference>
<evidence type="ECO:0000313" key="8">
    <source>
        <dbReference type="EMBL" id="EAR85665.2"/>
    </source>
</evidence>
<evidence type="ECO:0000256" key="4">
    <source>
        <dbReference type="ARBA" id="ARBA00022729"/>
    </source>
</evidence>
<dbReference type="InParanoid" id="I7MD82"/>
<evidence type="ECO:0000256" key="7">
    <source>
        <dbReference type="RuleBase" id="RU363079"/>
    </source>
</evidence>
<name>I7MD82_TETTS</name>
<feature type="transmembrane region" description="Helical" evidence="7">
    <location>
        <begin position="255"/>
        <end position="273"/>
    </location>
</feature>
<accession>I7MD82</accession>
<dbReference type="InterPro" id="IPR004240">
    <property type="entry name" value="EMP70"/>
</dbReference>
<dbReference type="KEGG" id="tet:TTHERM_00420730"/>
<evidence type="ECO:0000256" key="1">
    <source>
        <dbReference type="ARBA" id="ARBA00004141"/>
    </source>
</evidence>
<feature type="transmembrane region" description="Helical" evidence="7">
    <location>
        <begin position="452"/>
        <end position="473"/>
    </location>
</feature>
<dbReference type="GeneID" id="7831467"/>
<keyword evidence="9" id="KW-1185">Reference proteome</keyword>
<reference evidence="9" key="1">
    <citation type="journal article" date="2006" name="PLoS Biol.">
        <title>Macronuclear genome sequence of the ciliate Tetrahymena thermophila, a model eukaryote.</title>
        <authorList>
            <person name="Eisen J.A."/>
            <person name="Coyne R.S."/>
            <person name="Wu M."/>
            <person name="Wu D."/>
            <person name="Thiagarajan M."/>
            <person name="Wortman J.R."/>
            <person name="Badger J.H."/>
            <person name="Ren Q."/>
            <person name="Amedeo P."/>
            <person name="Jones K.M."/>
            <person name="Tallon L.J."/>
            <person name="Delcher A.L."/>
            <person name="Salzberg S.L."/>
            <person name="Silva J.C."/>
            <person name="Haas B.J."/>
            <person name="Majoros W.H."/>
            <person name="Farzad M."/>
            <person name="Carlton J.M."/>
            <person name="Smith R.K. Jr."/>
            <person name="Garg J."/>
            <person name="Pearlman R.E."/>
            <person name="Karrer K.M."/>
            <person name="Sun L."/>
            <person name="Manning G."/>
            <person name="Elde N.C."/>
            <person name="Turkewitz A.P."/>
            <person name="Asai D.J."/>
            <person name="Wilkes D.E."/>
            <person name="Wang Y."/>
            <person name="Cai H."/>
            <person name="Collins K."/>
            <person name="Stewart B.A."/>
            <person name="Lee S.R."/>
            <person name="Wilamowska K."/>
            <person name="Weinberg Z."/>
            <person name="Ruzzo W.L."/>
            <person name="Wloga D."/>
            <person name="Gaertig J."/>
            <person name="Frankel J."/>
            <person name="Tsao C.-C."/>
            <person name="Gorovsky M.A."/>
            <person name="Keeling P.J."/>
            <person name="Waller R.F."/>
            <person name="Patron N.J."/>
            <person name="Cherry J.M."/>
            <person name="Stover N.A."/>
            <person name="Krieger C.J."/>
            <person name="del Toro C."/>
            <person name="Ryder H.F."/>
            <person name="Williamson S.C."/>
            <person name="Barbeau R.A."/>
            <person name="Hamilton E.P."/>
            <person name="Orias E."/>
        </authorList>
    </citation>
    <scope>NUCLEOTIDE SEQUENCE [LARGE SCALE GENOMIC DNA]</scope>
    <source>
        <strain evidence="9">SB210</strain>
    </source>
</reference>
<proteinExistence type="inferred from homology"/>
<feature type="transmembrane region" description="Helical" evidence="7">
    <location>
        <begin position="509"/>
        <end position="533"/>
    </location>
</feature>
<comment type="subcellular location">
    <subcellularLocation>
        <location evidence="1">Membrane</location>
        <topology evidence="1">Multi-pass membrane protein</topology>
    </subcellularLocation>
</comment>
<feature type="transmembrane region" description="Helical" evidence="7">
    <location>
        <begin position="331"/>
        <end position="355"/>
    </location>
</feature>
<dbReference type="PANTHER" id="PTHR10766">
    <property type="entry name" value="TRANSMEMBRANE 9 SUPERFAMILY PROTEIN"/>
    <property type="match status" value="1"/>
</dbReference>
<feature type="transmembrane region" description="Helical" evidence="7">
    <location>
        <begin position="539"/>
        <end position="562"/>
    </location>
</feature>
<gene>
    <name evidence="8" type="ORF">TTHERM_00420730</name>
</gene>
<dbReference type="Proteomes" id="UP000009168">
    <property type="component" value="Unassembled WGS sequence"/>
</dbReference>
<feature type="transmembrane region" description="Helical" evidence="7">
    <location>
        <begin position="574"/>
        <end position="594"/>
    </location>
</feature>
<evidence type="ECO:0000313" key="9">
    <source>
        <dbReference type="Proteomes" id="UP000009168"/>
    </source>
</evidence>
<dbReference type="RefSeq" id="XP_001033328.2">
    <property type="nucleotide sequence ID" value="XM_001033328.2"/>
</dbReference>
<evidence type="ECO:0000256" key="3">
    <source>
        <dbReference type="ARBA" id="ARBA00022692"/>
    </source>
</evidence>